<dbReference type="Proteomes" id="UP000077266">
    <property type="component" value="Unassembled WGS sequence"/>
</dbReference>
<accession>A0A165PDW6</accession>
<feature type="region of interest" description="Disordered" evidence="1">
    <location>
        <begin position="1"/>
        <end position="119"/>
    </location>
</feature>
<evidence type="ECO:0000313" key="2">
    <source>
        <dbReference type="EMBL" id="KZW02033.1"/>
    </source>
</evidence>
<sequence>MAAVAPLKLQTSTSSGSRFVPHSPSPLSATASSSDSISSLASSSSSSSLSQSPKSPSSPRPPMPQRTASFPTSRPLRPFASIAHSTYKDPLSSSPAHGRRAQSDARADQPSAARKGAVKLIQPPKVMPVFTLNLTQAEFSRRGY</sequence>
<organism evidence="2 3">
    <name type="scientific">Exidia glandulosa HHB12029</name>
    <dbReference type="NCBI Taxonomy" id="1314781"/>
    <lineage>
        <taxon>Eukaryota</taxon>
        <taxon>Fungi</taxon>
        <taxon>Dikarya</taxon>
        <taxon>Basidiomycota</taxon>
        <taxon>Agaricomycotina</taxon>
        <taxon>Agaricomycetes</taxon>
        <taxon>Auriculariales</taxon>
        <taxon>Exidiaceae</taxon>
        <taxon>Exidia</taxon>
    </lineage>
</organism>
<gene>
    <name evidence="2" type="ORF">EXIGLDRAFT_736759</name>
</gene>
<protein>
    <submittedName>
        <fullName evidence="2">Uncharacterized protein</fullName>
    </submittedName>
</protein>
<evidence type="ECO:0000256" key="1">
    <source>
        <dbReference type="SAM" id="MobiDB-lite"/>
    </source>
</evidence>
<feature type="compositionally biased region" description="Low complexity" evidence="1">
    <location>
        <begin position="21"/>
        <end position="55"/>
    </location>
</feature>
<evidence type="ECO:0000313" key="3">
    <source>
        <dbReference type="Proteomes" id="UP000077266"/>
    </source>
</evidence>
<dbReference type="InParanoid" id="A0A165PDW6"/>
<dbReference type="EMBL" id="KV425890">
    <property type="protein sequence ID" value="KZW02033.1"/>
    <property type="molecule type" value="Genomic_DNA"/>
</dbReference>
<dbReference type="AlphaFoldDB" id="A0A165PDW6"/>
<name>A0A165PDW6_EXIGL</name>
<keyword evidence="3" id="KW-1185">Reference proteome</keyword>
<reference evidence="2 3" key="1">
    <citation type="journal article" date="2016" name="Mol. Biol. Evol.">
        <title>Comparative Genomics of Early-Diverging Mushroom-Forming Fungi Provides Insights into the Origins of Lignocellulose Decay Capabilities.</title>
        <authorList>
            <person name="Nagy L.G."/>
            <person name="Riley R."/>
            <person name="Tritt A."/>
            <person name="Adam C."/>
            <person name="Daum C."/>
            <person name="Floudas D."/>
            <person name="Sun H."/>
            <person name="Yadav J.S."/>
            <person name="Pangilinan J."/>
            <person name="Larsson K.H."/>
            <person name="Matsuura K."/>
            <person name="Barry K."/>
            <person name="Labutti K."/>
            <person name="Kuo R."/>
            <person name="Ohm R.A."/>
            <person name="Bhattacharya S.S."/>
            <person name="Shirouzu T."/>
            <person name="Yoshinaga Y."/>
            <person name="Martin F.M."/>
            <person name="Grigoriev I.V."/>
            <person name="Hibbett D.S."/>
        </authorList>
    </citation>
    <scope>NUCLEOTIDE SEQUENCE [LARGE SCALE GENOMIC DNA]</scope>
    <source>
        <strain evidence="2 3">HHB12029</strain>
    </source>
</reference>
<dbReference type="OrthoDB" id="3255301at2759"/>
<proteinExistence type="predicted"/>